<keyword evidence="2" id="KW-1185">Reference proteome</keyword>
<protein>
    <submittedName>
        <fullName evidence="1">Uncharacterized protein</fullName>
    </submittedName>
</protein>
<gene>
    <name evidence="1" type="ORF">POM88_038853</name>
</gene>
<dbReference type="PANTHER" id="PTHR43173:SF43">
    <property type="entry name" value="PROTEIN KINASE DOMAIN-CONTAINING PROTEIN"/>
    <property type="match status" value="1"/>
</dbReference>
<proteinExistence type="predicted"/>
<dbReference type="AlphaFoldDB" id="A0AAD8H8X4"/>
<dbReference type="PANTHER" id="PTHR43173">
    <property type="entry name" value="ABC1 FAMILY PROTEIN"/>
    <property type="match status" value="1"/>
</dbReference>
<evidence type="ECO:0000313" key="1">
    <source>
        <dbReference type="EMBL" id="KAK1363292.1"/>
    </source>
</evidence>
<comment type="caution">
    <text evidence="1">The sequence shown here is derived from an EMBL/GenBank/DDBJ whole genome shotgun (WGS) entry which is preliminary data.</text>
</comment>
<reference evidence="1" key="2">
    <citation type="submission" date="2023-05" db="EMBL/GenBank/DDBJ databases">
        <authorList>
            <person name="Schelkunov M.I."/>
        </authorList>
    </citation>
    <scope>NUCLEOTIDE SEQUENCE</scope>
    <source>
        <strain evidence="1">Hsosn_3</strain>
        <tissue evidence="1">Leaf</tissue>
    </source>
</reference>
<name>A0AAD8H8X4_9APIA</name>
<accession>A0AAD8H8X4</accession>
<dbReference type="InterPro" id="IPR051130">
    <property type="entry name" value="Mito_struct-func_regulator"/>
</dbReference>
<evidence type="ECO:0000313" key="2">
    <source>
        <dbReference type="Proteomes" id="UP001237642"/>
    </source>
</evidence>
<sequence>MAPPFDFKEFQENLSLKLRPLQRSFQFWVRAADIYTDYKVFQVGVVFEKDVQKQEAMWERQHELAAEKIYSMCSDLVWFFLKVAQIIGKPDLAPAAWVKRLVTLCDQALPTPANVVRGVLEVALGQSMEEVFEMFDLDALGSAWIAQQKALVDCAWTKCNGCLLFMTSCRSTHLIFWLLGLRKLIGGDNSLKQFTSYLYRKQTFTVTRPEQKHRAKVMYHGNKVLTSGNFVYQIASLNLRNVEPLYC</sequence>
<dbReference type="EMBL" id="JAUIZM010000009">
    <property type="protein sequence ID" value="KAK1363292.1"/>
    <property type="molecule type" value="Genomic_DNA"/>
</dbReference>
<reference evidence="1" key="1">
    <citation type="submission" date="2023-02" db="EMBL/GenBank/DDBJ databases">
        <title>Genome of toxic invasive species Heracleum sosnowskyi carries increased number of genes despite the absence of recent whole-genome duplications.</title>
        <authorList>
            <person name="Schelkunov M."/>
            <person name="Shtratnikova V."/>
            <person name="Makarenko M."/>
            <person name="Klepikova A."/>
            <person name="Omelchenko D."/>
            <person name="Novikova G."/>
            <person name="Obukhova E."/>
            <person name="Bogdanov V."/>
            <person name="Penin A."/>
            <person name="Logacheva M."/>
        </authorList>
    </citation>
    <scope>NUCLEOTIDE SEQUENCE</scope>
    <source>
        <strain evidence="1">Hsosn_3</strain>
        <tissue evidence="1">Leaf</tissue>
    </source>
</reference>
<dbReference type="Proteomes" id="UP001237642">
    <property type="component" value="Unassembled WGS sequence"/>
</dbReference>
<organism evidence="1 2">
    <name type="scientific">Heracleum sosnowskyi</name>
    <dbReference type="NCBI Taxonomy" id="360622"/>
    <lineage>
        <taxon>Eukaryota</taxon>
        <taxon>Viridiplantae</taxon>
        <taxon>Streptophyta</taxon>
        <taxon>Embryophyta</taxon>
        <taxon>Tracheophyta</taxon>
        <taxon>Spermatophyta</taxon>
        <taxon>Magnoliopsida</taxon>
        <taxon>eudicotyledons</taxon>
        <taxon>Gunneridae</taxon>
        <taxon>Pentapetalae</taxon>
        <taxon>asterids</taxon>
        <taxon>campanulids</taxon>
        <taxon>Apiales</taxon>
        <taxon>Apiaceae</taxon>
        <taxon>Apioideae</taxon>
        <taxon>apioid superclade</taxon>
        <taxon>Tordylieae</taxon>
        <taxon>Tordyliinae</taxon>
        <taxon>Heracleum</taxon>
    </lineage>
</organism>